<dbReference type="Pfam" id="PF00891">
    <property type="entry name" value="Methyltransf_2"/>
    <property type="match status" value="1"/>
</dbReference>
<evidence type="ECO:0000259" key="5">
    <source>
        <dbReference type="Pfam" id="PF08100"/>
    </source>
</evidence>
<dbReference type="InterPro" id="IPR012967">
    <property type="entry name" value="COMT_dimerisation"/>
</dbReference>
<feature type="domain" description="O-methyltransferase dimerisation" evidence="5">
    <location>
        <begin position="2"/>
        <end position="52"/>
    </location>
</feature>
<comment type="caution">
    <text evidence="6">The sequence shown here is derived from an EMBL/GenBank/DDBJ whole genome shotgun (WGS) entry which is preliminary data.</text>
</comment>
<protein>
    <submittedName>
        <fullName evidence="6">SAM-dependent methyltransferase</fullName>
    </submittedName>
</protein>
<dbReference type="Gene3D" id="1.10.10.10">
    <property type="entry name" value="Winged helix-like DNA-binding domain superfamily/Winged helix DNA-binding domain"/>
    <property type="match status" value="1"/>
</dbReference>
<evidence type="ECO:0000256" key="1">
    <source>
        <dbReference type="ARBA" id="ARBA00022603"/>
    </source>
</evidence>
<name>A0ABS4PWM4_9PSEU</name>
<dbReference type="InterPro" id="IPR001077">
    <property type="entry name" value="COMT_C"/>
</dbReference>
<dbReference type="Gene3D" id="1.10.287.1350">
    <property type="match status" value="1"/>
</dbReference>
<reference evidence="6 7" key="1">
    <citation type="submission" date="2021-03" db="EMBL/GenBank/DDBJ databases">
        <title>Sequencing the genomes of 1000 actinobacteria strains.</title>
        <authorList>
            <person name="Klenk H.-P."/>
        </authorList>
    </citation>
    <scope>NUCLEOTIDE SEQUENCE [LARGE SCALE GENOMIC DNA]</scope>
    <source>
        <strain evidence="6 7">DSM 45510</strain>
    </source>
</reference>
<dbReference type="Proteomes" id="UP000741013">
    <property type="component" value="Unassembled WGS sequence"/>
</dbReference>
<organism evidence="6 7">
    <name type="scientific">Amycolatopsis magusensis</name>
    <dbReference type="NCBI Taxonomy" id="882444"/>
    <lineage>
        <taxon>Bacteria</taxon>
        <taxon>Bacillati</taxon>
        <taxon>Actinomycetota</taxon>
        <taxon>Actinomycetes</taxon>
        <taxon>Pseudonocardiales</taxon>
        <taxon>Pseudonocardiaceae</taxon>
        <taxon>Amycolatopsis</taxon>
    </lineage>
</organism>
<evidence type="ECO:0000313" key="6">
    <source>
        <dbReference type="EMBL" id="MBP2183820.1"/>
    </source>
</evidence>
<evidence type="ECO:0000256" key="3">
    <source>
        <dbReference type="ARBA" id="ARBA00022691"/>
    </source>
</evidence>
<gene>
    <name evidence="6" type="ORF">JOM49_005346</name>
</gene>
<keyword evidence="7" id="KW-1185">Reference proteome</keyword>
<dbReference type="GO" id="GO:0008168">
    <property type="term" value="F:methyltransferase activity"/>
    <property type="evidence" value="ECO:0007669"/>
    <property type="project" value="UniProtKB-KW"/>
</dbReference>
<sequence>MDHLEAGYTSAAQIAERTSVNADALRRLMRHLTRIGILDQPHEDRYRPTPLGLHLKAGHPDGVREWLDIEGGVGRADLCFVELLHSIRTGEPSFPVQFGTAYWADLTDDPHRCKSFDELMARRMTLAADAIADAYDWPSLNSVVDIGGGDGTLVMTLLDRFPGLRGAVFELPGRTGRADAGDRPSDALARFQSMQGDFFDGVPDSFDAYLLSSILHDWDDHHSALILRNCAKAAGRRGRILIIETLGSGKPSTESDLRMLAYTGGRERNLDEIRSLAQSSGLCVAGVHPAARRSIIECTPNG</sequence>
<dbReference type="InterPro" id="IPR029063">
    <property type="entry name" value="SAM-dependent_MTases_sf"/>
</dbReference>
<keyword evidence="1 6" id="KW-0489">Methyltransferase</keyword>
<dbReference type="InterPro" id="IPR036388">
    <property type="entry name" value="WH-like_DNA-bd_sf"/>
</dbReference>
<keyword evidence="3" id="KW-0949">S-adenosyl-L-methionine</keyword>
<dbReference type="Pfam" id="PF08100">
    <property type="entry name" value="Dimerisation"/>
    <property type="match status" value="1"/>
</dbReference>
<dbReference type="InterPro" id="IPR036390">
    <property type="entry name" value="WH_DNA-bd_sf"/>
</dbReference>
<proteinExistence type="predicted"/>
<dbReference type="GO" id="GO:0032259">
    <property type="term" value="P:methylation"/>
    <property type="evidence" value="ECO:0007669"/>
    <property type="project" value="UniProtKB-KW"/>
</dbReference>
<dbReference type="PANTHER" id="PTHR43712:SF2">
    <property type="entry name" value="O-METHYLTRANSFERASE CICE"/>
    <property type="match status" value="1"/>
</dbReference>
<evidence type="ECO:0000259" key="4">
    <source>
        <dbReference type="Pfam" id="PF00891"/>
    </source>
</evidence>
<keyword evidence="2" id="KW-0808">Transferase</keyword>
<evidence type="ECO:0000256" key="2">
    <source>
        <dbReference type="ARBA" id="ARBA00022679"/>
    </source>
</evidence>
<evidence type="ECO:0000313" key="7">
    <source>
        <dbReference type="Proteomes" id="UP000741013"/>
    </source>
</evidence>
<dbReference type="InterPro" id="IPR016461">
    <property type="entry name" value="COMT-like"/>
</dbReference>
<accession>A0ABS4PWM4</accession>
<dbReference type="EMBL" id="JAGGMS010000001">
    <property type="protein sequence ID" value="MBP2183820.1"/>
    <property type="molecule type" value="Genomic_DNA"/>
</dbReference>
<dbReference type="PROSITE" id="PS51683">
    <property type="entry name" value="SAM_OMT_II"/>
    <property type="match status" value="1"/>
</dbReference>
<feature type="domain" description="O-methyltransferase C-terminal" evidence="4">
    <location>
        <begin position="81"/>
        <end position="281"/>
    </location>
</feature>
<dbReference type="SUPFAM" id="SSF53335">
    <property type="entry name" value="S-adenosyl-L-methionine-dependent methyltransferases"/>
    <property type="match status" value="1"/>
</dbReference>
<dbReference type="PIRSF" id="PIRSF005739">
    <property type="entry name" value="O-mtase"/>
    <property type="match status" value="1"/>
</dbReference>
<dbReference type="Gene3D" id="3.40.50.150">
    <property type="entry name" value="Vaccinia Virus protein VP39"/>
    <property type="match status" value="1"/>
</dbReference>
<dbReference type="PANTHER" id="PTHR43712">
    <property type="entry name" value="PUTATIVE (AFU_ORTHOLOGUE AFUA_4G14580)-RELATED"/>
    <property type="match status" value="1"/>
</dbReference>
<dbReference type="SUPFAM" id="SSF46785">
    <property type="entry name" value="Winged helix' DNA-binding domain"/>
    <property type="match status" value="1"/>
</dbReference>